<feature type="region of interest" description="Disordered" evidence="1">
    <location>
        <begin position="1"/>
        <end position="26"/>
    </location>
</feature>
<keyword evidence="3" id="KW-1185">Reference proteome</keyword>
<protein>
    <submittedName>
        <fullName evidence="2">Uncharacterized protein</fullName>
    </submittedName>
</protein>
<organism evidence="2 3">
    <name type="scientific">Paraburkholderia terrae</name>
    <dbReference type="NCBI Taxonomy" id="311230"/>
    <lineage>
        <taxon>Bacteria</taxon>
        <taxon>Pseudomonadati</taxon>
        <taxon>Pseudomonadota</taxon>
        <taxon>Betaproteobacteria</taxon>
        <taxon>Burkholderiales</taxon>
        <taxon>Burkholderiaceae</taxon>
        <taxon>Paraburkholderia</taxon>
    </lineage>
</organism>
<gene>
    <name evidence="2" type="ORF">PTKU64_55980</name>
</gene>
<evidence type="ECO:0000313" key="2">
    <source>
        <dbReference type="EMBL" id="BCZ81923.1"/>
    </source>
</evidence>
<proteinExistence type="predicted"/>
<name>A0ABN6JLW7_9BURK</name>
<dbReference type="RefSeq" id="WP_229514188.1">
    <property type="nucleotide sequence ID" value="NZ_AP024956.1"/>
</dbReference>
<reference evidence="2 3" key="1">
    <citation type="journal article" date="2022" name="Front. Microbiol.">
        <title>Identification and characterization of a novel class of self-sufficient cytochrome P450 hydroxylase involved in cyclohexanecarboxylate degradation in Paraburkholderia terrae strain KU-64.</title>
        <authorList>
            <person name="Yamamoto T."/>
            <person name="Hasegawa Y."/>
            <person name="Iwaki H."/>
        </authorList>
    </citation>
    <scope>NUCLEOTIDE SEQUENCE [LARGE SCALE GENOMIC DNA]</scope>
    <source>
        <strain evidence="2 3">KU-64</strain>
    </source>
</reference>
<accession>A0ABN6JLW7</accession>
<dbReference type="EMBL" id="AP024956">
    <property type="protein sequence ID" value="BCZ81923.1"/>
    <property type="molecule type" value="Genomic_DNA"/>
</dbReference>
<dbReference type="Proteomes" id="UP001319874">
    <property type="component" value="Chromosome 2"/>
</dbReference>
<evidence type="ECO:0000256" key="1">
    <source>
        <dbReference type="SAM" id="MobiDB-lite"/>
    </source>
</evidence>
<sequence>MPSNNMLGKPGFDVTLSPSQQAGAGYVQPGWNRHRIVPDILSDSLDATPQ</sequence>
<evidence type="ECO:0000313" key="3">
    <source>
        <dbReference type="Proteomes" id="UP001319874"/>
    </source>
</evidence>